<dbReference type="EMBL" id="CP043732">
    <property type="protein sequence ID" value="QMU96321.1"/>
    <property type="molecule type" value="Genomic_DNA"/>
</dbReference>
<sequence>MIGYFHPRVQTRAHVAGFHDSRLVPRVSSPAAARIGELIADLRRRRGITQDELAVLTQIDSSNIRAYEKGRSMMGIPTLVRIADALRIEPGMLLDGVSVDMISTPEVDRRRRA</sequence>
<dbReference type="GO" id="GO:0003700">
    <property type="term" value="F:DNA-binding transcription factor activity"/>
    <property type="evidence" value="ECO:0007669"/>
    <property type="project" value="TreeGrafter"/>
</dbReference>
<dbReference type="GO" id="GO:0005829">
    <property type="term" value="C:cytosol"/>
    <property type="evidence" value="ECO:0007669"/>
    <property type="project" value="TreeGrafter"/>
</dbReference>
<dbReference type="AlphaFoldDB" id="A0A7D8A976"/>
<reference evidence="3 4" key="1">
    <citation type="journal article" date="2020" name="Front. Microbiol.">
        <title>Design of Bacterial Strain-Specific qPCR Assays Using NGS Data and Publicly Available Resources and Its Application to Track Biocontrol Strains.</title>
        <authorList>
            <person name="Hernandez I."/>
            <person name="Sant C."/>
            <person name="Martinez R."/>
            <person name="Fernandez C."/>
        </authorList>
    </citation>
    <scope>NUCLEOTIDE SEQUENCE [LARGE SCALE GENOMIC DNA]</scope>
    <source>
        <strain evidence="3 4">B24</strain>
    </source>
</reference>
<dbReference type="SMART" id="SM00530">
    <property type="entry name" value="HTH_XRE"/>
    <property type="match status" value="1"/>
</dbReference>
<evidence type="ECO:0000313" key="3">
    <source>
        <dbReference type="EMBL" id="QMU96321.1"/>
    </source>
</evidence>
<dbReference type="Proteomes" id="UP000515708">
    <property type="component" value="Chromosome"/>
</dbReference>
<accession>A0A7D8A976</accession>
<proteinExistence type="predicted"/>
<dbReference type="PROSITE" id="PS50943">
    <property type="entry name" value="HTH_CROC1"/>
    <property type="match status" value="1"/>
</dbReference>
<dbReference type="PANTHER" id="PTHR46797">
    <property type="entry name" value="HTH-TYPE TRANSCRIPTIONAL REGULATOR"/>
    <property type="match status" value="1"/>
</dbReference>
<organism evidence="3 4">
    <name type="scientific">Microbacterium esteraromaticum</name>
    <dbReference type="NCBI Taxonomy" id="57043"/>
    <lineage>
        <taxon>Bacteria</taxon>
        <taxon>Bacillati</taxon>
        <taxon>Actinomycetota</taxon>
        <taxon>Actinomycetes</taxon>
        <taxon>Micrococcales</taxon>
        <taxon>Microbacteriaceae</taxon>
        <taxon>Microbacterium</taxon>
    </lineage>
</organism>
<name>A0A7D8A976_9MICO</name>
<evidence type="ECO:0000313" key="4">
    <source>
        <dbReference type="Proteomes" id="UP000515708"/>
    </source>
</evidence>
<dbReference type="CDD" id="cd00093">
    <property type="entry name" value="HTH_XRE"/>
    <property type="match status" value="1"/>
</dbReference>
<dbReference type="GO" id="GO:0003677">
    <property type="term" value="F:DNA binding"/>
    <property type="evidence" value="ECO:0007669"/>
    <property type="project" value="UniProtKB-KW"/>
</dbReference>
<dbReference type="SUPFAM" id="SSF47413">
    <property type="entry name" value="lambda repressor-like DNA-binding domains"/>
    <property type="match status" value="1"/>
</dbReference>
<keyword evidence="1" id="KW-0238">DNA-binding</keyword>
<dbReference type="InterPro" id="IPR001387">
    <property type="entry name" value="Cro/C1-type_HTH"/>
</dbReference>
<evidence type="ECO:0000256" key="1">
    <source>
        <dbReference type="ARBA" id="ARBA00023125"/>
    </source>
</evidence>
<dbReference type="Gene3D" id="1.10.260.40">
    <property type="entry name" value="lambda repressor-like DNA-binding domains"/>
    <property type="match status" value="1"/>
</dbReference>
<dbReference type="InterPro" id="IPR050807">
    <property type="entry name" value="TransReg_Diox_bact_type"/>
</dbReference>
<feature type="domain" description="HTH cro/C1-type" evidence="2">
    <location>
        <begin position="39"/>
        <end position="93"/>
    </location>
</feature>
<protein>
    <submittedName>
        <fullName evidence="3">Helix-turn-helix transcriptional regulator</fullName>
    </submittedName>
</protein>
<gene>
    <name evidence="3" type="ORF">FVO59_03190</name>
</gene>
<dbReference type="PANTHER" id="PTHR46797:SF1">
    <property type="entry name" value="METHYLPHOSPHONATE SYNTHASE"/>
    <property type="match status" value="1"/>
</dbReference>
<evidence type="ECO:0000259" key="2">
    <source>
        <dbReference type="PROSITE" id="PS50943"/>
    </source>
</evidence>
<dbReference type="InterPro" id="IPR010982">
    <property type="entry name" value="Lambda_DNA-bd_dom_sf"/>
</dbReference>
<dbReference type="Pfam" id="PF12844">
    <property type="entry name" value="HTH_19"/>
    <property type="match status" value="1"/>
</dbReference>